<evidence type="ECO:0000259" key="2">
    <source>
        <dbReference type="PROSITE" id="PS50181"/>
    </source>
</evidence>
<dbReference type="CDD" id="cd09917">
    <property type="entry name" value="F-box_SF"/>
    <property type="match status" value="1"/>
</dbReference>
<feature type="domain" description="F-box" evidence="2">
    <location>
        <begin position="128"/>
        <end position="177"/>
    </location>
</feature>
<evidence type="ECO:0000313" key="3">
    <source>
        <dbReference type="EMBL" id="KAK1466214.1"/>
    </source>
</evidence>
<evidence type="ECO:0000256" key="1">
    <source>
        <dbReference type="SAM" id="MobiDB-lite"/>
    </source>
</evidence>
<dbReference type="InterPro" id="IPR001810">
    <property type="entry name" value="F-box_dom"/>
</dbReference>
<name>A0AAI9V1Z7_9PEZI</name>
<dbReference type="PROSITE" id="PS50181">
    <property type="entry name" value="FBOX"/>
    <property type="match status" value="1"/>
</dbReference>
<dbReference type="Proteomes" id="UP001239213">
    <property type="component" value="Unassembled WGS sequence"/>
</dbReference>
<gene>
    <name evidence="3" type="ORF">CCUS01_01062</name>
</gene>
<feature type="compositionally biased region" description="Polar residues" evidence="1">
    <location>
        <begin position="103"/>
        <end position="115"/>
    </location>
</feature>
<keyword evidence="4" id="KW-1185">Reference proteome</keyword>
<comment type="caution">
    <text evidence="3">The sequence shown here is derived from an EMBL/GenBank/DDBJ whole genome shotgun (WGS) entry which is preliminary data.</text>
</comment>
<feature type="compositionally biased region" description="Acidic residues" evidence="1">
    <location>
        <begin position="600"/>
        <end position="622"/>
    </location>
</feature>
<dbReference type="EMBL" id="MPDP01000260">
    <property type="protein sequence ID" value="KAK1466214.1"/>
    <property type="molecule type" value="Genomic_DNA"/>
</dbReference>
<feature type="region of interest" description="Disordered" evidence="1">
    <location>
        <begin position="89"/>
        <end position="129"/>
    </location>
</feature>
<sequence>MVLQAPTPLVPGARATATARGPREFTCRLNIKVPIKVPGYSTMFLPWRRFSVLEELLPGASCLDIYMVGPFIPIPDSIPTLIHLQKQLHGQHHQTGNLGRPPTMSQPTPSASEPSISAMDAPANPQSKSPFNKVPLEVLIRISDQLSTPDLGSLRLTCRSIEQSMFNMFMKEFFTQRQFMLTEFSLQTLIDISKSRLSDCLDYVIIGLNTFTRHYFSPGEEAQETRYREAQSDHHTLVNSGQDVAMLREAFKNLKNLKTVGIRDYHSAGRGFRDGFEVSWASYGATTLRQDTGVDLLRIPIEEMVAYTNKVFITLFTALGHAGARPSAFELLRHQQGVPSDDAYNLFTKYLKPKVVPVLEGIETFMSVVNVATGPFRVTSLTGSAGTQLRRRHDYSLRLFLGHMPNLKHLRLNFAHPGHNSDAVDQFIDWLGTPVLGAHSEPDDNQLPMPPAPVAFPHLEEINLGFVEVEPKRLLQVVRKLAPTLRNLELWKVTLRSRTGAVQGDYNARGDISIINMWARFLQSLRDVPNLDLKHIMVGCPAQRMSMTSARVWVQATDGVPDKTVSRREYTGIDWRHFVGDLAKQIMVDIPPERKRNPESDEEDDEDSNDGMDDDIDDDMDNDILEDDIMDAIQEQMESGGYFPDGIEEALDGLEDTIAYEQGFYPIVFQ</sequence>
<reference evidence="3" key="1">
    <citation type="submission" date="2016-11" db="EMBL/GenBank/DDBJ databases">
        <title>The genome sequence of Colletotrichum cuscutae.</title>
        <authorList>
            <person name="Baroncelli R."/>
        </authorList>
    </citation>
    <scope>NUCLEOTIDE SEQUENCE</scope>
    <source>
        <strain evidence="3">IMI 304802</strain>
    </source>
</reference>
<dbReference type="AlphaFoldDB" id="A0AAI9V1Z7"/>
<evidence type="ECO:0000313" key="4">
    <source>
        <dbReference type="Proteomes" id="UP001239213"/>
    </source>
</evidence>
<proteinExistence type="predicted"/>
<protein>
    <submittedName>
        <fullName evidence="3">F-box domain-containing protein</fullName>
    </submittedName>
</protein>
<feature type="region of interest" description="Disordered" evidence="1">
    <location>
        <begin position="589"/>
        <end position="622"/>
    </location>
</feature>
<accession>A0AAI9V1Z7</accession>
<organism evidence="3 4">
    <name type="scientific">Colletotrichum cuscutae</name>
    <dbReference type="NCBI Taxonomy" id="1209917"/>
    <lineage>
        <taxon>Eukaryota</taxon>
        <taxon>Fungi</taxon>
        <taxon>Dikarya</taxon>
        <taxon>Ascomycota</taxon>
        <taxon>Pezizomycotina</taxon>
        <taxon>Sordariomycetes</taxon>
        <taxon>Hypocreomycetidae</taxon>
        <taxon>Glomerellales</taxon>
        <taxon>Glomerellaceae</taxon>
        <taxon>Colletotrichum</taxon>
        <taxon>Colletotrichum acutatum species complex</taxon>
    </lineage>
</organism>